<reference evidence="1" key="1">
    <citation type="submission" date="2021-02" db="EMBL/GenBank/DDBJ databases">
        <authorList>
            <person name="Nowell W R."/>
        </authorList>
    </citation>
    <scope>NUCLEOTIDE SEQUENCE</scope>
</reference>
<dbReference type="AlphaFoldDB" id="A0A822G5R7"/>
<dbReference type="EMBL" id="CAJOBR010093834">
    <property type="protein sequence ID" value="CAF5144824.1"/>
    <property type="molecule type" value="Genomic_DNA"/>
</dbReference>
<gene>
    <name evidence="1" type="ORF">QYT958_LOCUS48072</name>
</gene>
<feature type="non-terminal residue" evidence="1">
    <location>
        <position position="80"/>
    </location>
</feature>
<comment type="caution">
    <text evidence="1">The sequence shown here is derived from an EMBL/GenBank/DDBJ whole genome shotgun (WGS) entry which is preliminary data.</text>
</comment>
<evidence type="ECO:0000313" key="1">
    <source>
        <dbReference type="EMBL" id="CAF5144824.1"/>
    </source>
</evidence>
<evidence type="ECO:0000313" key="2">
    <source>
        <dbReference type="Proteomes" id="UP000663848"/>
    </source>
</evidence>
<proteinExistence type="predicted"/>
<dbReference type="Proteomes" id="UP000663848">
    <property type="component" value="Unassembled WGS sequence"/>
</dbReference>
<name>A0A822G5R7_9BILA</name>
<organism evidence="1 2">
    <name type="scientific">Rotaria socialis</name>
    <dbReference type="NCBI Taxonomy" id="392032"/>
    <lineage>
        <taxon>Eukaryota</taxon>
        <taxon>Metazoa</taxon>
        <taxon>Spiralia</taxon>
        <taxon>Gnathifera</taxon>
        <taxon>Rotifera</taxon>
        <taxon>Eurotatoria</taxon>
        <taxon>Bdelloidea</taxon>
        <taxon>Philodinida</taxon>
        <taxon>Philodinidae</taxon>
        <taxon>Rotaria</taxon>
    </lineage>
</organism>
<accession>A0A822G5R7</accession>
<sequence>AINQCRTMPVNNALYEQISDDEIDFNHLVKPNEFGCAPVNNNALYEQISDDEIDFNHLVKPNEFGCAPVNNDALNNNEFV</sequence>
<feature type="non-terminal residue" evidence="1">
    <location>
        <position position="1"/>
    </location>
</feature>
<protein>
    <submittedName>
        <fullName evidence="1">Uncharacterized protein</fullName>
    </submittedName>
</protein>